<keyword evidence="2" id="KW-1185">Reference proteome</keyword>
<proteinExistence type="predicted"/>
<protein>
    <submittedName>
        <fullName evidence="1">Uncharacterized protein</fullName>
    </submittedName>
</protein>
<evidence type="ECO:0000313" key="1">
    <source>
        <dbReference type="EMBL" id="GIY40572.1"/>
    </source>
</evidence>
<dbReference type="Proteomes" id="UP001054837">
    <property type="component" value="Unassembled WGS sequence"/>
</dbReference>
<organism evidence="1 2">
    <name type="scientific">Caerostris darwini</name>
    <dbReference type="NCBI Taxonomy" id="1538125"/>
    <lineage>
        <taxon>Eukaryota</taxon>
        <taxon>Metazoa</taxon>
        <taxon>Ecdysozoa</taxon>
        <taxon>Arthropoda</taxon>
        <taxon>Chelicerata</taxon>
        <taxon>Arachnida</taxon>
        <taxon>Araneae</taxon>
        <taxon>Araneomorphae</taxon>
        <taxon>Entelegynae</taxon>
        <taxon>Araneoidea</taxon>
        <taxon>Araneidae</taxon>
        <taxon>Caerostris</taxon>
    </lineage>
</organism>
<reference evidence="1 2" key="1">
    <citation type="submission" date="2021-06" db="EMBL/GenBank/DDBJ databases">
        <title>Caerostris darwini draft genome.</title>
        <authorList>
            <person name="Kono N."/>
            <person name="Arakawa K."/>
        </authorList>
    </citation>
    <scope>NUCLEOTIDE SEQUENCE [LARGE SCALE GENOMIC DNA]</scope>
</reference>
<accession>A0AAV4T792</accession>
<dbReference type="AlphaFoldDB" id="A0AAV4T792"/>
<gene>
    <name evidence="1" type="ORF">CDAR_49641</name>
</gene>
<dbReference type="EMBL" id="BPLQ01008957">
    <property type="protein sequence ID" value="GIY40572.1"/>
    <property type="molecule type" value="Genomic_DNA"/>
</dbReference>
<name>A0AAV4T792_9ARAC</name>
<sequence length="142" mass="16002">MVHRGPATELLKSLPYLCQGEEVKSVESTPQSKNDSFEILTFILNLTLSPSNTNFQSRKRETRASKMNCAPNYIKLRYSLRLNYRPVPTVALRLEWNTNIEKGPIRVSRGYAGDSKVHHQGGPLMAPLLEQLSISRPPHIGC</sequence>
<evidence type="ECO:0000313" key="2">
    <source>
        <dbReference type="Proteomes" id="UP001054837"/>
    </source>
</evidence>
<comment type="caution">
    <text evidence="1">The sequence shown here is derived from an EMBL/GenBank/DDBJ whole genome shotgun (WGS) entry which is preliminary data.</text>
</comment>